<dbReference type="EMBL" id="MLCB01000175">
    <property type="protein sequence ID" value="OJI92564.1"/>
    <property type="molecule type" value="Genomic_DNA"/>
</dbReference>
<protein>
    <recommendedName>
        <fullName evidence="4">DUF4177 domain-containing protein</fullName>
    </recommendedName>
</protein>
<accession>A0A1L9NTV2</accession>
<evidence type="ECO:0000256" key="1">
    <source>
        <dbReference type="SAM" id="MobiDB-lite"/>
    </source>
</evidence>
<name>A0A1L9NTV2_9RHOB</name>
<dbReference type="AlphaFoldDB" id="A0A1L9NTV2"/>
<gene>
    <name evidence="2" type="ORF">PFRI_31990</name>
</gene>
<dbReference type="Proteomes" id="UP000184514">
    <property type="component" value="Unassembled WGS sequence"/>
</dbReference>
<reference evidence="2 3" key="1">
    <citation type="submission" date="2016-10" db="EMBL/GenBank/DDBJ databases">
        <title>Genome sequence of Planktotalea frisia SH6-1.</title>
        <authorList>
            <person name="Poehlein A."/>
            <person name="Bakenhus I."/>
            <person name="Voget S."/>
            <person name="Brinkhoff T."/>
            <person name="Simon M."/>
        </authorList>
    </citation>
    <scope>NUCLEOTIDE SEQUENCE [LARGE SCALE GENOMIC DNA]</scope>
    <source>
        <strain evidence="2 3">SH6-1</strain>
    </source>
</reference>
<dbReference type="STRING" id="696762.PFRI_31990"/>
<evidence type="ECO:0000313" key="2">
    <source>
        <dbReference type="EMBL" id="OJI92564.1"/>
    </source>
</evidence>
<sequence length="126" mass="14331">MRYEYKVIPAPARGQKGKGVKGVEGRFANALETLMNQMGSDGWEYQRAETLPSEERAGLTSKTTVFRNVLVFRRVIETDVESFEPKLLDAPEPEPEPEHDDEETAESLDEAEISEDDTPEDEERRD</sequence>
<evidence type="ECO:0000313" key="3">
    <source>
        <dbReference type="Proteomes" id="UP000184514"/>
    </source>
</evidence>
<comment type="caution">
    <text evidence="2">The sequence shown here is derived from an EMBL/GenBank/DDBJ whole genome shotgun (WGS) entry which is preliminary data.</text>
</comment>
<proteinExistence type="predicted"/>
<feature type="region of interest" description="Disordered" evidence="1">
    <location>
        <begin position="82"/>
        <end position="126"/>
    </location>
</feature>
<organism evidence="2 3">
    <name type="scientific">Planktotalea frisia</name>
    <dbReference type="NCBI Taxonomy" id="696762"/>
    <lineage>
        <taxon>Bacteria</taxon>
        <taxon>Pseudomonadati</taxon>
        <taxon>Pseudomonadota</taxon>
        <taxon>Alphaproteobacteria</taxon>
        <taxon>Rhodobacterales</taxon>
        <taxon>Paracoccaceae</taxon>
        <taxon>Planktotalea</taxon>
    </lineage>
</organism>
<keyword evidence="3" id="KW-1185">Reference proteome</keyword>
<feature type="compositionally biased region" description="Acidic residues" evidence="1">
    <location>
        <begin position="91"/>
        <end position="126"/>
    </location>
</feature>
<dbReference type="RefSeq" id="WP_072631711.1">
    <property type="nucleotide sequence ID" value="NZ_MLCB01000175.1"/>
</dbReference>
<evidence type="ECO:0008006" key="4">
    <source>
        <dbReference type="Google" id="ProtNLM"/>
    </source>
</evidence>